<dbReference type="EMBL" id="CP030941">
    <property type="protein sequence ID" value="UUP19302.1"/>
    <property type="molecule type" value="Genomic_DNA"/>
</dbReference>
<keyword evidence="3" id="KW-1185">Reference proteome</keyword>
<dbReference type="RefSeq" id="WP_338531473.1">
    <property type="nucleotide sequence ID" value="NZ_CP030941.1"/>
</dbReference>
<feature type="compositionally biased region" description="Low complexity" evidence="1">
    <location>
        <begin position="33"/>
        <end position="50"/>
    </location>
</feature>
<gene>
    <name evidence="2" type="ORF">NTH_03800</name>
</gene>
<dbReference type="Pfam" id="PF10691">
    <property type="entry name" value="DUF2497"/>
    <property type="match status" value="1"/>
</dbReference>
<name>A0ABY5MR81_9HYPH</name>
<evidence type="ECO:0000256" key="1">
    <source>
        <dbReference type="SAM" id="MobiDB-lite"/>
    </source>
</evidence>
<feature type="region of interest" description="Disordered" evidence="1">
    <location>
        <begin position="1"/>
        <end position="170"/>
    </location>
</feature>
<reference evidence="2 3" key="1">
    <citation type="submission" date="2018-07" db="EMBL/GenBank/DDBJ databases">
        <title>Genome sequence of Nitratireductor thuwali#1536.</title>
        <authorList>
            <person name="Michoud G."/>
            <person name="Merlino G."/>
            <person name="Sefrji F.O."/>
            <person name="Daffonchio D."/>
        </authorList>
    </citation>
    <scope>NUCLEOTIDE SEQUENCE [LARGE SCALE GENOMIC DNA]</scope>
    <source>
        <strain evidence="3">Nit1536</strain>
    </source>
</reference>
<sequence length="234" mass="25015">MAQANSAQREPSMEEILASIRRIIEDSETGQKAGSAAAPADAAGSPAVDVEAFRAELRPVPDAVSPDDGEPEANVRQETERAPFRWPHNDGADLGRAAAEEPEEADRRKPESGGLQSVLKLTNAPGASSATEKERVEPAAAEARQAPRPAEVGTSGHDDNAPARPAMVSADTGRKVAAAFGELNEVFEAKRAKGLDQVAEEMLRPMLQEWLDNNLPTLVERLVREEIERVARGG</sequence>
<accession>A0ABY5MR81</accession>
<protein>
    <recommendedName>
        <fullName evidence="4">DUF2497 domain-containing protein</fullName>
    </recommendedName>
</protein>
<feature type="compositionally biased region" description="Low complexity" evidence="1">
    <location>
        <begin position="138"/>
        <end position="151"/>
    </location>
</feature>
<dbReference type="InterPro" id="IPR019632">
    <property type="entry name" value="DUF2497"/>
</dbReference>
<evidence type="ECO:0000313" key="2">
    <source>
        <dbReference type="EMBL" id="UUP19302.1"/>
    </source>
</evidence>
<evidence type="ECO:0000313" key="3">
    <source>
        <dbReference type="Proteomes" id="UP001342418"/>
    </source>
</evidence>
<organism evidence="2 3">
    <name type="scientific">Nitratireductor thuwali</name>
    <dbReference type="NCBI Taxonomy" id="2267699"/>
    <lineage>
        <taxon>Bacteria</taxon>
        <taxon>Pseudomonadati</taxon>
        <taxon>Pseudomonadota</taxon>
        <taxon>Alphaproteobacteria</taxon>
        <taxon>Hyphomicrobiales</taxon>
        <taxon>Phyllobacteriaceae</taxon>
        <taxon>Nitratireductor</taxon>
    </lineage>
</organism>
<dbReference type="Proteomes" id="UP001342418">
    <property type="component" value="Chromosome"/>
</dbReference>
<feature type="compositionally biased region" description="Basic and acidic residues" evidence="1">
    <location>
        <begin position="73"/>
        <end position="93"/>
    </location>
</feature>
<proteinExistence type="predicted"/>
<evidence type="ECO:0008006" key="4">
    <source>
        <dbReference type="Google" id="ProtNLM"/>
    </source>
</evidence>